<dbReference type="Gene3D" id="3.40.50.720">
    <property type="entry name" value="NAD(P)-binding Rossmann-like Domain"/>
    <property type="match status" value="1"/>
</dbReference>
<dbReference type="Pfam" id="PF00107">
    <property type="entry name" value="ADH_zinc_N"/>
    <property type="match status" value="1"/>
</dbReference>
<keyword evidence="5" id="KW-0560">Oxidoreductase</keyword>
<evidence type="ECO:0000259" key="7">
    <source>
        <dbReference type="Pfam" id="PF00107"/>
    </source>
</evidence>
<feature type="domain" description="Alcohol dehydrogenase-like C-terminal" evidence="7">
    <location>
        <begin position="222"/>
        <end position="346"/>
    </location>
</feature>
<keyword evidence="10" id="KW-1185">Reference proteome</keyword>
<dbReference type="InterPro" id="IPR036291">
    <property type="entry name" value="NAD(P)-bd_dom_sf"/>
</dbReference>
<evidence type="ECO:0000313" key="9">
    <source>
        <dbReference type="EMBL" id="KPI42707.1"/>
    </source>
</evidence>
<dbReference type="VEuPathDB" id="FungiDB:AB675_1805"/>
<dbReference type="GeneID" id="28733604"/>
<sequence>MRAAQFHAARDIRITTTAPVPASPPPPGYVNIDIEWCGICGSDLHEYLVGPLVIPTEKRPHPLTGESIPVTLGHEFCGRVSEVGPRESSNGTTGVNGNGHSNGSVNGGLKPGTPVMIDPRLNCQSCTSCTAANIPNPSSHACSGRKTHLCDKWGFHGLSGRGGGLSEKVCVRADMVYALPDREDVLKHAALIEPLAVARHAVKATGIENFGELNVLILGGGPIGLAVVQDLRVVGVKKLIVSEPTETRQKQVRKYVDVVLNPKSEDVPARCKELTSGAGVDVVFDCAGVGPGMQSGMASLKVQGLYMNVAGWETPFTVPMQYWMMKELTLKASLAYDEEDFAKTVQNSPKGLEDMVTARIALEDAKVGGFDELVNNKDKHIKILVTPRRDLL</sequence>
<protein>
    <submittedName>
        <fullName evidence="9">(R,R)-butanediol dehydrogenase</fullName>
    </submittedName>
</protein>
<evidence type="ECO:0000256" key="1">
    <source>
        <dbReference type="ARBA" id="ARBA00001947"/>
    </source>
</evidence>
<proteinExistence type="inferred from homology"/>
<evidence type="ECO:0000256" key="4">
    <source>
        <dbReference type="ARBA" id="ARBA00022833"/>
    </source>
</evidence>
<comment type="caution">
    <text evidence="9">The sequence shown here is derived from an EMBL/GenBank/DDBJ whole genome shotgun (WGS) entry which is preliminary data.</text>
</comment>
<dbReference type="InterPro" id="IPR011032">
    <property type="entry name" value="GroES-like_sf"/>
</dbReference>
<dbReference type="Pfam" id="PF08240">
    <property type="entry name" value="ADH_N"/>
    <property type="match status" value="1"/>
</dbReference>
<dbReference type="Proteomes" id="UP000038010">
    <property type="component" value="Unassembled WGS sequence"/>
</dbReference>
<comment type="similarity">
    <text evidence="2">Belongs to the zinc-containing alcohol dehydrogenase family.</text>
</comment>
<evidence type="ECO:0000313" key="10">
    <source>
        <dbReference type="Proteomes" id="UP000038010"/>
    </source>
</evidence>
<evidence type="ECO:0000256" key="5">
    <source>
        <dbReference type="ARBA" id="ARBA00023002"/>
    </source>
</evidence>
<evidence type="ECO:0000256" key="2">
    <source>
        <dbReference type="ARBA" id="ARBA00008072"/>
    </source>
</evidence>
<reference evidence="9 10" key="1">
    <citation type="submission" date="2015-06" db="EMBL/GenBank/DDBJ databases">
        <title>Draft genome of the ant-associated black yeast Phialophora attae CBS 131958.</title>
        <authorList>
            <person name="Moreno L.F."/>
            <person name="Stielow B.J."/>
            <person name="de Hoog S."/>
            <person name="Vicente V.A."/>
            <person name="Weiss V.A."/>
            <person name="de Vries M."/>
            <person name="Cruz L.M."/>
            <person name="Souza E.M."/>
        </authorList>
    </citation>
    <scope>NUCLEOTIDE SEQUENCE [LARGE SCALE GENOMIC DNA]</scope>
    <source>
        <strain evidence="9 10">CBS 131958</strain>
    </source>
</reference>
<comment type="cofactor">
    <cofactor evidence="1">
        <name>Zn(2+)</name>
        <dbReference type="ChEBI" id="CHEBI:29105"/>
    </cofactor>
</comment>
<organism evidence="9 10">
    <name type="scientific">Cyphellophora attinorum</name>
    <dbReference type="NCBI Taxonomy" id="1664694"/>
    <lineage>
        <taxon>Eukaryota</taxon>
        <taxon>Fungi</taxon>
        <taxon>Dikarya</taxon>
        <taxon>Ascomycota</taxon>
        <taxon>Pezizomycotina</taxon>
        <taxon>Eurotiomycetes</taxon>
        <taxon>Chaetothyriomycetidae</taxon>
        <taxon>Chaetothyriales</taxon>
        <taxon>Cyphellophoraceae</taxon>
        <taxon>Cyphellophora</taxon>
    </lineage>
</organism>
<feature type="domain" description="Alcohol dehydrogenase-like N-terminal" evidence="8">
    <location>
        <begin position="27"/>
        <end position="181"/>
    </location>
</feature>
<dbReference type="SUPFAM" id="SSF51735">
    <property type="entry name" value="NAD(P)-binding Rossmann-fold domains"/>
    <property type="match status" value="1"/>
</dbReference>
<accession>A0A0N1P054</accession>
<dbReference type="EMBL" id="LFJN01000006">
    <property type="protein sequence ID" value="KPI42707.1"/>
    <property type="molecule type" value="Genomic_DNA"/>
</dbReference>
<feature type="compositionally biased region" description="Low complexity" evidence="6">
    <location>
        <begin position="88"/>
        <end position="104"/>
    </location>
</feature>
<evidence type="ECO:0000256" key="3">
    <source>
        <dbReference type="ARBA" id="ARBA00022723"/>
    </source>
</evidence>
<dbReference type="Gene3D" id="3.90.180.10">
    <property type="entry name" value="Medium-chain alcohol dehydrogenases, catalytic domain"/>
    <property type="match status" value="1"/>
</dbReference>
<evidence type="ECO:0000256" key="6">
    <source>
        <dbReference type="SAM" id="MobiDB-lite"/>
    </source>
</evidence>
<dbReference type="InterPro" id="IPR013154">
    <property type="entry name" value="ADH-like_N"/>
</dbReference>
<dbReference type="RefSeq" id="XP_018002670.1">
    <property type="nucleotide sequence ID" value="XM_018141725.1"/>
</dbReference>
<dbReference type="InterPro" id="IPR013149">
    <property type="entry name" value="ADH-like_C"/>
</dbReference>
<gene>
    <name evidence="9" type="ORF">AB675_1805</name>
</gene>
<dbReference type="STRING" id="1664694.A0A0N1P054"/>
<feature type="region of interest" description="Disordered" evidence="6">
    <location>
        <begin position="81"/>
        <end position="110"/>
    </location>
</feature>
<keyword evidence="4" id="KW-0862">Zinc</keyword>
<dbReference type="AlphaFoldDB" id="A0A0N1P054"/>
<dbReference type="PANTHER" id="PTHR43161">
    <property type="entry name" value="SORBITOL DEHYDROGENASE"/>
    <property type="match status" value="1"/>
</dbReference>
<dbReference type="OrthoDB" id="3941538at2759"/>
<name>A0A0N1P054_9EURO</name>
<dbReference type="PANTHER" id="PTHR43161:SF23">
    <property type="entry name" value="(R,R)-BUTANEDIOL DEHYDROGENASE-RELATED"/>
    <property type="match status" value="1"/>
</dbReference>
<evidence type="ECO:0000259" key="8">
    <source>
        <dbReference type="Pfam" id="PF08240"/>
    </source>
</evidence>
<keyword evidence="3" id="KW-0479">Metal-binding</keyword>
<dbReference type="SUPFAM" id="SSF50129">
    <property type="entry name" value="GroES-like"/>
    <property type="match status" value="1"/>
</dbReference>
<dbReference type="GO" id="GO:0016491">
    <property type="term" value="F:oxidoreductase activity"/>
    <property type="evidence" value="ECO:0007669"/>
    <property type="project" value="UniProtKB-KW"/>
</dbReference>
<dbReference type="GO" id="GO:0046872">
    <property type="term" value="F:metal ion binding"/>
    <property type="evidence" value="ECO:0007669"/>
    <property type="project" value="UniProtKB-KW"/>
</dbReference>